<evidence type="ECO:0000259" key="3">
    <source>
        <dbReference type="PROSITE" id="PS50075"/>
    </source>
</evidence>
<dbReference type="NCBIfam" id="TIGR01733">
    <property type="entry name" value="AA-adenyl-dom"/>
    <property type="match status" value="1"/>
</dbReference>
<comment type="caution">
    <text evidence="4">The sequence shown here is derived from an EMBL/GenBank/DDBJ whole genome shotgun (WGS) entry which is preliminary data.</text>
</comment>
<proteinExistence type="predicted"/>
<dbReference type="GO" id="GO:0005737">
    <property type="term" value="C:cytoplasm"/>
    <property type="evidence" value="ECO:0007669"/>
    <property type="project" value="TreeGrafter"/>
</dbReference>
<name>A0A4R6IPD7_9SPHI</name>
<dbReference type="PRINTS" id="PR00154">
    <property type="entry name" value="AMPBINDING"/>
</dbReference>
<gene>
    <name evidence="4" type="ORF">CLV32_0334</name>
</gene>
<dbReference type="PANTHER" id="PTHR45527:SF1">
    <property type="entry name" value="FATTY ACID SYNTHASE"/>
    <property type="match status" value="1"/>
</dbReference>
<dbReference type="GO" id="GO:0031177">
    <property type="term" value="F:phosphopantetheine binding"/>
    <property type="evidence" value="ECO:0007669"/>
    <property type="project" value="TreeGrafter"/>
</dbReference>
<dbReference type="Gene3D" id="3.30.300.30">
    <property type="match status" value="1"/>
</dbReference>
<dbReference type="FunFam" id="3.40.50.12780:FF:000012">
    <property type="entry name" value="Non-ribosomal peptide synthetase"/>
    <property type="match status" value="1"/>
</dbReference>
<dbReference type="Gene3D" id="1.10.1200.10">
    <property type="entry name" value="ACP-like"/>
    <property type="match status" value="1"/>
</dbReference>
<keyword evidence="1" id="KW-0596">Phosphopantetheine</keyword>
<evidence type="ECO:0000256" key="1">
    <source>
        <dbReference type="ARBA" id="ARBA00022450"/>
    </source>
</evidence>
<accession>A0A4R6IPD7</accession>
<dbReference type="PROSITE" id="PS00012">
    <property type="entry name" value="PHOSPHOPANTETHEINE"/>
    <property type="match status" value="1"/>
</dbReference>
<dbReference type="CDD" id="cd05930">
    <property type="entry name" value="A_NRPS"/>
    <property type="match status" value="1"/>
</dbReference>
<dbReference type="FunFam" id="3.40.50.980:FF:000001">
    <property type="entry name" value="Non-ribosomal peptide synthetase"/>
    <property type="match status" value="1"/>
</dbReference>
<dbReference type="Proteomes" id="UP000295499">
    <property type="component" value="Unassembled WGS sequence"/>
</dbReference>
<dbReference type="InterPro" id="IPR029058">
    <property type="entry name" value="AB_hydrolase_fold"/>
</dbReference>
<keyword evidence="2" id="KW-0597">Phosphoprotein</keyword>
<dbReference type="OrthoDB" id="4317020at2"/>
<dbReference type="Pfam" id="PF00550">
    <property type="entry name" value="PP-binding"/>
    <property type="match status" value="1"/>
</dbReference>
<feature type="domain" description="Carrier" evidence="3">
    <location>
        <begin position="511"/>
        <end position="586"/>
    </location>
</feature>
<dbReference type="Pfam" id="PF00975">
    <property type="entry name" value="Thioesterase"/>
    <property type="match status" value="1"/>
</dbReference>
<dbReference type="AlphaFoldDB" id="A0A4R6IPD7"/>
<dbReference type="InterPro" id="IPR045851">
    <property type="entry name" value="AMP-bd_C_sf"/>
</dbReference>
<dbReference type="SUPFAM" id="SSF53474">
    <property type="entry name" value="alpha/beta-Hydrolases"/>
    <property type="match status" value="1"/>
</dbReference>
<dbReference type="GO" id="GO:0044550">
    <property type="term" value="P:secondary metabolite biosynthetic process"/>
    <property type="evidence" value="ECO:0007669"/>
    <property type="project" value="TreeGrafter"/>
</dbReference>
<dbReference type="InterPro" id="IPR006162">
    <property type="entry name" value="Ppantetheine_attach_site"/>
</dbReference>
<dbReference type="EMBL" id="SNWM01000001">
    <property type="protein sequence ID" value="TDO24047.1"/>
    <property type="molecule type" value="Genomic_DNA"/>
</dbReference>
<keyword evidence="5" id="KW-1185">Reference proteome</keyword>
<organism evidence="4 5">
    <name type="scientific">Pedobacter duraquae</name>
    <dbReference type="NCBI Taxonomy" id="425511"/>
    <lineage>
        <taxon>Bacteria</taxon>
        <taxon>Pseudomonadati</taxon>
        <taxon>Bacteroidota</taxon>
        <taxon>Sphingobacteriia</taxon>
        <taxon>Sphingobacteriales</taxon>
        <taxon>Sphingobacteriaceae</taxon>
        <taxon>Pedobacter</taxon>
    </lineage>
</organism>
<dbReference type="Gene3D" id="2.30.38.10">
    <property type="entry name" value="Luciferase, Domain 3"/>
    <property type="match status" value="1"/>
</dbReference>
<reference evidence="4 5" key="1">
    <citation type="submission" date="2019-03" db="EMBL/GenBank/DDBJ databases">
        <title>Genomic Encyclopedia of Archaeal and Bacterial Type Strains, Phase II (KMG-II): from individual species to whole genera.</title>
        <authorList>
            <person name="Goeker M."/>
        </authorList>
    </citation>
    <scope>NUCLEOTIDE SEQUENCE [LARGE SCALE GENOMIC DNA]</scope>
    <source>
        <strain evidence="4 5">DSM 19034</strain>
    </source>
</reference>
<dbReference type="Pfam" id="PF00501">
    <property type="entry name" value="AMP-binding"/>
    <property type="match status" value="1"/>
</dbReference>
<sequence>MLTTTIPILKEQYKLNPDRIAIIFKDEHINYGALNRKINQLAALFKQGGYGKGDVIAVSVDRSIQMVITFIAIMKAGAAYLPLDPGYPKKRLEYMLVDAQAKLLITDEKYQKSLNFPGAEILIDDIFSLLDDYPAAGSTEEPSDTDLAYILYTSGSTGLPKGVMIEHRSLRNLLTSMQEFPGITKEDRLLALTTVSFDISVLELFLPLTVGATLVLADSATAKDGTAILKAIERNGINFIQATPSSYKLMLMAGWETKYDMKVLCCGEQLPKELAEKILPRCTALFNMYGPTETTIYSTGKQITSIEDITIGRPIRNTNVVILNACQNPMPNGRTGEICIGGLGLAKGYFNNPGLTASKFISFPQNGDFEGRIYRTGDLGKILPNGEIQCFGRIDNQVKIRGYRIELGEIDYSLSHLEHIKEALASTWEGSNGDIRIIAYVSTDSIVDEKNLDSWIGAWKETLKTAIPGFMMPNDFMLIENFPLTANGKIDRKALPTPAIRLRRVAEDLELPQTELQVQLKQIWCTYLGLNNVGIHDDFFDIGGDSLSAVRVTVAIKNNTGKHLPLGALFKYKTIAELSSLMDNIKPFAFDSLVPLKPGGSKNPLYIVHGVGATVFAFLDLANRLANDQPVYGLQSRGIDGHEEPLLTIEEMASAYIKEIIKQNPDGPYLLAGYSQGGLIAFEMARQMIKMGRIVQFLGLFDSYVPKGAISSSGILARINSSISDISATLYRKFLAARPTAQHLAHEDDMDTNFKAVAKVTRANEIASLSYHLKKSDISVHYFMATKPSVVINYLRYQAWKPFVKEVFLHRIRGNHFTIFEHALNEKFARKLQNALDGTS</sequence>
<dbReference type="PANTHER" id="PTHR45527">
    <property type="entry name" value="NONRIBOSOMAL PEPTIDE SYNTHETASE"/>
    <property type="match status" value="1"/>
</dbReference>
<dbReference type="RefSeq" id="WP_133551705.1">
    <property type="nucleotide sequence ID" value="NZ_SNWM01000001.1"/>
</dbReference>
<dbReference type="SUPFAM" id="SSF47336">
    <property type="entry name" value="ACP-like"/>
    <property type="match status" value="1"/>
</dbReference>
<dbReference type="PROSITE" id="PS00455">
    <property type="entry name" value="AMP_BINDING"/>
    <property type="match status" value="1"/>
</dbReference>
<dbReference type="InterPro" id="IPR020845">
    <property type="entry name" value="AMP-binding_CS"/>
</dbReference>
<dbReference type="InterPro" id="IPR036736">
    <property type="entry name" value="ACP-like_sf"/>
</dbReference>
<dbReference type="Gene3D" id="3.40.50.1820">
    <property type="entry name" value="alpha/beta hydrolase"/>
    <property type="match status" value="1"/>
</dbReference>
<dbReference type="InterPro" id="IPR001031">
    <property type="entry name" value="Thioesterase"/>
</dbReference>
<evidence type="ECO:0000313" key="4">
    <source>
        <dbReference type="EMBL" id="TDO24047.1"/>
    </source>
</evidence>
<dbReference type="SUPFAM" id="SSF56801">
    <property type="entry name" value="Acetyl-CoA synthetase-like"/>
    <property type="match status" value="1"/>
</dbReference>
<dbReference type="InterPro" id="IPR009081">
    <property type="entry name" value="PP-bd_ACP"/>
</dbReference>
<dbReference type="InterPro" id="IPR000873">
    <property type="entry name" value="AMP-dep_synth/lig_dom"/>
</dbReference>
<evidence type="ECO:0000313" key="5">
    <source>
        <dbReference type="Proteomes" id="UP000295499"/>
    </source>
</evidence>
<protein>
    <submittedName>
        <fullName evidence="4">Amino acid adenylation domain-containing protein</fullName>
    </submittedName>
</protein>
<evidence type="ECO:0000256" key="2">
    <source>
        <dbReference type="ARBA" id="ARBA00022553"/>
    </source>
</evidence>
<dbReference type="PROSITE" id="PS50075">
    <property type="entry name" value="CARRIER"/>
    <property type="match status" value="1"/>
</dbReference>
<dbReference type="GO" id="GO:0043041">
    <property type="term" value="P:amino acid activation for nonribosomal peptide biosynthetic process"/>
    <property type="evidence" value="ECO:0007669"/>
    <property type="project" value="TreeGrafter"/>
</dbReference>
<dbReference type="InterPro" id="IPR020459">
    <property type="entry name" value="AMP-binding"/>
</dbReference>
<dbReference type="Gene3D" id="3.40.50.980">
    <property type="match status" value="2"/>
</dbReference>
<dbReference type="InterPro" id="IPR010071">
    <property type="entry name" value="AA_adenyl_dom"/>
</dbReference>